<keyword evidence="3" id="KW-1185">Reference proteome</keyword>
<dbReference type="Gene3D" id="3.30.160.20">
    <property type="match status" value="1"/>
</dbReference>
<dbReference type="Proteomes" id="UP000092555">
    <property type="component" value="Unassembled WGS sequence"/>
</dbReference>
<reference evidence="2 3" key="1">
    <citation type="submission" date="2016-05" db="EMBL/GenBank/DDBJ databases">
        <title>Comparative genomics of biotechnologically important yeasts.</title>
        <authorList>
            <consortium name="DOE Joint Genome Institute"/>
            <person name="Riley R."/>
            <person name="Haridas S."/>
            <person name="Wolfe K.H."/>
            <person name="Lopes M.R."/>
            <person name="Hittinger C.T."/>
            <person name="Goker M."/>
            <person name="Salamov A."/>
            <person name="Wisecaver J."/>
            <person name="Long T.M."/>
            <person name="Aerts A.L."/>
            <person name="Barry K."/>
            <person name="Choi C."/>
            <person name="Clum A."/>
            <person name="Coughlan A.Y."/>
            <person name="Deshpande S."/>
            <person name="Douglass A.P."/>
            <person name="Hanson S.J."/>
            <person name="Klenk H.-P."/>
            <person name="LaButti K."/>
            <person name="Lapidus A."/>
            <person name="Lindquist E."/>
            <person name="Lipzen A."/>
            <person name="Meier-kolthoff J.P."/>
            <person name="Ohm R.A."/>
            <person name="Otillar R.P."/>
            <person name="Pangilinan J."/>
            <person name="Peng Y."/>
            <person name="Rokas A."/>
            <person name="Rosa C.A."/>
            <person name="Scheuner C."/>
            <person name="Sibirny A.A."/>
            <person name="Slot J.C."/>
            <person name="Stielow J.B."/>
            <person name="Sun H."/>
            <person name="Kurtzman C.P."/>
            <person name="Blackwell M."/>
            <person name="Grigoriev I.V."/>
            <person name="Jeffries T.W."/>
        </authorList>
    </citation>
    <scope>NUCLEOTIDE SEQUENCE [LARGE SCALE GENOMIC DNA]</scope>
    <source>
        <strain evidence="2 3">NRRL YB-4993</strain>
    </source>
</reference>
<dbReference type="EMBL" id="LXTC01000001">
    <property type="protein sequence ID" value="OBA23010.1"/>
    <property type="molecule type" value="Genomic_DNA"/>
</dbReference>
<dbReference type="SUPFAM" id="SSF110916">
    <property type="entry name" value="Peptidyl-tRNA hydrolase domain-like"/>
    <property type="match status" value="1"/>
</dbReference>
<dbReference type="GO" id="GO:0016150">
    <property type="term" value="F:translation release factor activity, codon nonspecific"/>
    <property type="evidence" value="ECO:0007669"/>
    <property type="project" value="TreeGrafter"/>
</dbReference>
<dbReference type="Pfam" id="PF00472">
    <property type="entry name" value="RF-1"/>
    <property type="match status" value="1"/>
</dbReference>
<dbReference type="InterPro" id="IPR052104">
    <property type="entry name" value="Mito_Release_Factor_mL62"/>
</dbReference>
<evidence type="ECO:0000313" key="2">
    <source>
        <dbReference type="EMBL" id="OBA23010.1"/>
    </source>
</evidence>
<dbReference type="OrthoDB" id="270639at2759"/>
<dbReference type="STRING" id="869754.A0A1A0HG93"/>
<name>A0A1A0HG93_9ASCO</name>
<dbReference type="PANTHER" id="PTHR11075:SF54">
    <property type="entry name" value="LARGE RIBOSOMAL SUBUNIT PROTEIN ML62"/>
    <property type="match status" value="1"/>
</dbReference>
<organism evidence="2 3">
    <name type="scientific">Metschnikowia bicuspidata var. bicuspidata NRRL YB-4993</name>
    <dbReference type="NCBI Taxonomy" id="869754"/>
    <lineage>
        <taxon>Eukaryota</taxon>
        <taxon>Fungi</taxon>
        <taxon>Dikarya</taxon>
        <taxon>Ascomycota</taxon>
        <taxon>Saccharomycotina</taxon>
        <taxon>Pichiomycetes</taxon>
        <taxon>Metschnikowiaceae</taxon>
        <taxon>Metschnikowia</taxon>
    </lineage>
</organism>
<comment type="caution">
    <text evidence="2">The sequence shown here is derived from an EMBL/GenBank/DDBJ whole genome shotgun (WGS) entry which is preliminary data.</text>
</comment>
<feature type="domain" description="Prokaryotic-type class I peptide chain release factors" evidence="1">
    <location>
        <begin position="37"/>
        <end position="172"/>
    </location>
</feature>
<evidence type="ECO:0000259" key="1">
    <source>
        <dbReference type="Pfam" id="PF00472"/>
    </source>
</evidence>
<dbReference type="AlphaFoldDB" id="A0A1A0HG93"/>
<gene>
    <name evidence="2" type="ORF">METBIDRAFT_29555</name>
</gene>
<protein>
    <recommendedName>
        <fullName evidence="1">Prokaryotic-type class I peptide chain release factors domain-containing protein</fullName>
    </recommendedName>
</protein>
<dbReference type="GO" id="GO:0070126">
    <property type="term" value="P:mitochondrial translational termination"/>
    <property type="evidence" value="ECO:0007669"/>
    <property type="project" value="TreeGrafter"/>
</dbReference>
<dbReference type="GO" id="GO:0005762">
    <property type="term" value="C:mitochondrial large ribosomal subunit"/>
    <property type="evidence" value="ECO:0007669"/>
    <property type="project" value="TreeGrafter"/>
</dbReference>
<proteinExistence type="predicted"/>
<dbReference type="GeneID" id="30028412"/>
<sequence>MLRYGFSQFRVYSTRPVHSNEEVAVAKKWLRDFQSEHIPRDPFSITYSRSSGPGGQKVNKTLSKATVSLEAFQWLNPRICSWIPVPIIRQIAATKFRYLTKMGGLHIQSDTSRSREVNTDECFRKLLKEIKLVVYFEEDASEEDKKKWQKLAALLKEYRLQDKKRKSDKKKARSKKFDI</sequence>
<dbReference type="InterPro" id="IPR000352">
    <property type="entry name" value="Pep_chain_release_fac_I"/>
</dbReference>
<dbReference type="GO" id="GO:0004045">
    <property type="term" value="F:peptidyl-tRNA hydrolase activity"/>
    <property type="evidence" value="ECO:0007669"/>
    <property type="project" value="TreeGrafter"/>
</dbReference>
<evidence type="ECO:0000313" key="3">
    <source>
        <dbReference type="Proteomes" id="UP000092555"/>
    </source>
</evidence>
<dbReference type="RefSeq" id="XP_018713491.1">
    <property type="nucleotide sequence ID" value="XM_018855436.1"/>
</dbReference>
<dbReference type="PANTHER" id="PTHR11075">
    <property type="entry name" value="PEPTIDE CHAIN RELEASE FACTOR"/>
    <property type="match status" value="1"/>
</dbReference>
<accession>A0A1A0HG93</accession>